<feature type="transmembrane region" description="Helical" evidence="7">
    <location>
        <begin position="84"/>
        <end position="104"/>
    </location>
</feature>
<dbReference type="InterPro" id="IPR051788">
    <property type="entry name" value="MFS_Transporter"/>
</dbReference>
<feature type="transmembrane region" description="Helical" evidence="7">
    <location>
        <begin position="380"/>
        <end position="400"/>
    </location>
</feature>
<dbReference type="InterPro" id="IPR036259">
    <property type="entry name" value="MFS_trans_sf"/>
</dbReference>
<feature type="transmembrane region" description="Helical" evidence="7">
    <location>
        <begin position="346"/>
        <end position="373"/>
    </location>
</feature>
<accession>A0A1E4SCH9</accession>
<dbReference type="STRING" id="984487.A0A1E4SCH9"/>
<feature type="transmembrane region" description="Helical" evidence="7">
    <location>
        <begin position="24"/>
        <end position="46"/>
    </location>
</feature>
<keyword evidence="3" id="KW-0813">Transport</keyword>
<evidence type="ECO:0000313" key="9">
    <source>
        <dbReference type="EMBL" id="ODV77227.1"/>
    </source>
</evidence>
<evidence type="ECO:0000259" key="8">
    <source>
        <dbReference type="PROSITE" id="PS50850"/>
    </source>
</evidence>
<feature type="transmembrane region" description="Helical" evidence="7">
    <location>
        <begin position="412"/>
        <end position="434"/>
    </location>
</feature>
<gene>
    <name evidence="9" type="ORF">CANTADRAFT_55542</name>
</gene>
<evidence type="ECO:0000256" key="7">
    <source>
        <dbReference type="SAM" id="Phobius"/>
    </source>
</evidence>
<dbReference type="RefSeq" id="XP_020062349.1">
    <property type="nucleotide sequence ID" value="XM_020210456.1"/>
</dbReference>
<protein>
    <submittedName>
        <fullName evidence="9">MFS general substrate transporter</fullName>
    </submittedName>
</protein>
<keyword evidence="4 7" id="KW-0812">Transmembrane</keyword>
<feature type="transmembrane region" description="Helical" evidence="7">
    <location>
        <begin position="252"/>
        <end position="275"/>
    </location>
</feature>
<sequence>MGWIDGIYVGSKDWRESRLLKCQIVASFLVFILFGLAEQAIGTMIPKFQAHYHINDKQVSLIFLSSVFGYFTMGLLSDVSHQKLGIRGVVTLGSGSMTLSYLITSTRPPFPILLICFVMAGIGCGCLDACLNTWMGALADSNELLGILHGCYGVGSMIAPPVITYLLEKENPWAWNEYYHVLTVLGAMLIVIMSVCFRHETPTKYKFMLDRKHQKYKSSNNFEMQSQDGQLDSSEDDTQEVSIKETLTNKKVLFFALILCIYVGNEVAFGAWMITFLTRIQHLEYRLSSYIATSFWSGLTVGRIVLGFATSSYFKTELTANLTYIAGSFLGTFVFWIFAFTNIIPLLFVIVFVTGMAIGPIFPTTIVTAINVLPVRFETAGVGFICAFGGGGAAILPFFVGLVADSSDAGLTAYPLIVTAMFGVLLAMWVLVMATHAKSYGRKL</sequence>
<feature type="transmembrane region" description="Helical" evidence="7">
    <location>
        <begin position="318"/>
        <end position="340"/>
    </location>
</feature>
<feature type="transmembrane region" description="Helical" evidence="7">
    <location>
        <begin position="58"/>
        <end position="77"/>
    </location>
</feature>
<dbReference type="GO" id="GO:0012505">
    <property type="term" value="C:endomembrane system"/>
    <property type="evidence" value="ECO:0007669"/>
    <property type="project" value="UniProtKB-SubCell"/>
</dbReference>
<dbReference type="GO" id="GO:0022857">
    <property type="term" value="F:transmembrane transporter activity"/>
    <property type="evidence" value="ECO:0007669"/>
    <property type="project" value="InterPro"/>
</dbReference>
<dbReference type="PANTHER" id="PTHR23514:SF3">
    <property type="entry name" value="BYPASS OF STOP CODON PROTEIN 6"/>
    <property type="match status" value="1"/>
</dbReference>
<dbReference type="PANTHER" id="PTHR23514">
    <property type="entry name" value="BYPASS OF STOP CODON PROTEIN 6"/>
    <property type="match status" value="1"/>
</dbReference>
<evidence type="ECO:0000313" key="10">
    <source>
        <dbReference type="Proteomes" id="UP000094285"/>
    </source>
</evidence>
<comment type="subcellular location">
    <subcellularLocation>
        <location evidence="1">Endomembrane system</location>
        <topology evidence="1">Multi-pass membrane protein</topology>
    </subcellularLocation>
</comment>
<dbReference type="Proteomes" id="UP000094285">
    <property type="component" value="Unassembled WGS sequence"/>
</dbReference>
<evidence type="ECO:0000256" key="3">
    <source>
        <dbReference type="ARBA" id="ARBA00022448"/>
    </source>
</evidence>
<dbReference type="Pfam" id="PF07690">
    <property type="entry name" value="MFS_1"/>
    <property type="match status" value="1"/>
</dbReference>
<dbReference type="InterPro" id="IPR011701">
    <property type="entry name" value="MFS"/>
</dbReference>
<proteinExistence type="inferred from homology"/>
<dbReference type="AlphaFoldDB" id="A0A1E4SCH9"/>
<dbReference type="OrthoDB" id="413079at2759"/>
<evidence type="ECO:0000256" key="6">
    <source>
        <dbReference type="ARBA" id="ARBA00023136"/>
    </source>
</evidence>
<dbReference type="GeneID" id="30984592"/>
<evidence type="ECO:0000256" key="5">
    <source>
        <dbReference type="ARBA" id="ARBA00022989"/>
    </source>
</evidence>
<feature type="transmembrane region" description="Helical" evidence="7">
    <location>
        <begin position="287"/>
        <end position="306"/>
    </location>
</feature>
<feature type="transmembrane region" description="Helical" evidence="7">
    <location>
        <begin position="178"/>
        <end position="197"/>
    </location>
</feature>
<name>A0A1E4SCH9_9ASCO</name>
<feature type="transmembrane region" description="Helical" evidence="7">
    <location>
        <begin position="144"/>
        <end position="166"/>
    </location>
</feature>
<dbReference type="Gene3D" id="1.20.1250.20">
    <property type="entry name" value="MFS general substrate transporter like domains"/>
    <property type="match status" value="2"/>
</dbReference>
<evidence type="ECO:0000256" key="2">
    <source>
        <dbReference type="ARBA" id="ARBA00008335"/>
    </source>
</evidence>
<dbReference type="GO" id="GO:0016020">
    <property type="term" value="C:membrane"/>
    <property type="evidence" value="ECO:0007669"/>
    <property type="project" value="TreeGrafter"/>
</dbReference>
<keyword evidence="5 7" id="KW-1133">Transmembrane helix</keyword>
<keyword evidence="6 7" id="KW-0472">Membrane</keyword>
<dbReference type="SUPFAM" id="SSF103473">
    <property type="entry name" value="MFS general substrate transporter"/>
    <property type="match status" value="1"/>
</dbReference>
<comment type="similarity">
    <text evidence="2">Belongs to the major facilitator superfamily.</text>
</comment>
<evidence type="ECO:0000256" key="4">
    <source>
        <dbReference type="ARBA" id="ARBA00022692"/>
    </source>
</evidence>
<organism evidence="9 10">
    <name type="scientific">Suhomyces tanzawaensis NRRL Y-17324</name>
    <dbReference type="NCBI Taxonomy" id="984487"/>
    <lineage>
        <taxon>Eukaryota</taxon>
        <taxon>Fungi</taxon>
        <taxon>Dikarya</taxon>
        <taxon>Ascomycota</taxon>
        <taxon>Saccharomycotina</taxon>
        <taxon>Pichiomycetes</taxon>
        <taxon>Debaryomycetaceae</taxon>
        <taxon>Suhomyces</taxon>
    </lineage>
</organism>
<dbReference type="InterPro" id="IPR020846">
    <property type="entry name" value="MFS_dom"/>
</dbReference>
<feature type="domain" description="Major facilitator superfamily (MFS) profile" evidence="8">
    <location>
        <begin position="23"/>
        <end position="438"/>
    </location>
</feature>
<reference evidence="10" key="1">
    <citation type="submission" date="2016-05" db="EMBL/GenBank/DDBJ databases">
        <title>Comparative genomics of biotechnologically important yeasts.</title>
        <authorList>
            <consortium name="DOE Joint Genome Institute"/>
            <person name="Riley R."/>
            <person name="Haridas S."/>
            <person name="Wolfe K.H."/>
            <person name="Lopes M.R."/>
            <person name="Hittinger C.T."/>
            <person name="Goker M."/>
            <person name="Salamov A."/>
            <person name="Wisecaver J."/>
            <person name="Long T.M."/>
            <person name="Aerts A.L."/>
            <person name="Barry K."/>
            <person name="Choi C."/>
            <person name="Clum A."/>
            <person name="Coughlan A.Y."/>
            <person name="Deshpande S."/>
            <person name="Douglass A.P."/>
            <person name="Hanson S.J."/>
            <person name="Klenk H.-P."/>
            <person name="Labutti K."/>
            <person name="Lapidus A."/>
            <person name="Lindquist E."/>
            <person name="Lipzen A."/>
            <person name="Meier-Kolthoff J.P."/>
            <person name="Ohm R.A."/>
            <person name="Otillar R.P."/>
            <person name="Pangilinan J."/>
            <person name="Peng Y."/>
            <person name="Rokas A."/>
            <person name="Rosa C.A."/>
            <person name="Scheuner C."/>
            <person name="Sibirny A.A."/>
            <person name="Slot J.C."/>
            <person name="Stielow J.B."/>
            <person name="Sun H."/>
            <person name="Kurtzman C.P."/>
            <person name="Blackwell M."/>
            <person name="Grigoriev I.V."/>
            <person name="Jeffries T.W."/>
        </authorList>
    </citation>
    <scope>NUCLEOTIDE SEQUENCE [LARGE SCALE GENOMIC DNA]</scope>
    <source>
        <strain evidence="10">NRRL Y-17324</strain>
    </source>
</reference>
<keyword evidence="10" id="KW-1185">Reference proteome</keyword>
<feature type="transmembrane region" description="Helical" evidence="7">
    <location>
        <begin position="110"/>
        <end position="132"/>
    </location>
</feature>
<dbReference type="EMBL" id="KV453915">
    <property type="protein sequence ID" value="ODV77227.1"/>
    <property type="molecule type" value="Genomic_DNA"/>
</dbReference>
<evidence type="ECO:0000256" key="1">
    <source>
        <dbReference type="ARBA" id="ARBA00004127"/>
    </source>
</evidence>
<dbReference type="PROSITE" id="PS50850">
    <property type="entry name" value="MFS"/>
    <property type="match status" value="1"/>
</dbReference>